<name>A0A5P2HFJ2_9BURK</name>
<dbReference type="PANTHER" id="PTHR34501">
    <property type="entry name" value="PROTEIN YDDL-RELATED"/>
    <property type="match status" value="1"/>
</dbReference>
<dbReference type="GO" id="GO:0006811">
    <property type="term" value="P:monoatomic ion transport"/>
    <property type="evidence" value="ECO:0007669"/>
    <property type="project" value="UniProtKB-KW"/>
</dbReference>
<evidence type="ECO:0000256" key="4">
    <source>
        <dbReference type="ARBA" id="ARBA00022452"/>
    </source>
</evidence>
<dbReference type="SUPFAM" id="SSF56935">
    <property type="entry name" value="Porins"/>
    <property type="match status" value="1"/>
</dbReference>
<keyword evidence="5" id="KW-0812">Transmembrane</keyword>
<gene>
    <name evidence="13" type="ORF">FOB72_31295</name>
</gene>
<organism evidence="13 14">
    <name type="scientific">Cupriavidus pauculus</name>
    <dbReference type="NCBI Taxonomy" id="82633"/>
    <lineage>
        <taxon>Bacteria</taxon>
        <taxon>Pseudomonadati</taxon>
        <taxon>Pseudomonadota</taxon>
        <taxon>Betaproteobacteria</taxon>
        <taxon>Burkholderiales</taxon>
        <taxon>Burkholderiaceae</taxon>
        <taxon>Cupriavidus</taxon>
    </lineage>
</organism>
<dbReference type="PANTHER" id="PTHR34501:SF9">
    <property type="entry name" value="MAJOR OUTER MEMBRANE PROTEIN P.IA"/>
    <property type="match status" value="1"/>
</dbReference>
<protein>
    <submittedName>
        <fullName evidence="13">Porin</fullName>
    </submittedName>
</protein>
<feature type="signal peptide" evidence="11">
    <location>
        <begin position="1"/>
        <end position="19"/>
    </location>
</feature>
<keyword evidence="6 11" id="KW-0732">Signal</keyword>
<keyword evidence="9" id="KW-0472">Membrane</keyword>
<keyword evidence="4" id="KW-1134">Transmembrane beta strand</keyword>
<sequence length="355" mass="37978">MKRWMAAVFGVALGGTVQAQSNVILYGVADANIEYTTHNAMSTGGSGSRVAMQSGGLAGSRFGFRGTEELGGGLRALFVLESAIAIDNGTLQQGGRLWGRQAYVGLSAPYGKVTLGRQYTSMFDLNASFSPTAYATQFEPVVFMLGTSLREDNMMKYTGNFGPVTLETHWAFGEQVGNITNSAGWGGGASYSANGFGVQLSYDQVDGTRTAGSTPKTQKVAAAGRYEWGPAAVFAGYRFGKSDATAARTVARDNLWWVGGVYSVGALSLTLAYYYDDLRTFRPTATTTSNPANPRQWLFVVDYNLSKRTDVYLSTAYARDSALNFDTYNGPAASYVMANGGSSQFGAAIGMRHRF</sequence>
<feature type="chain" id="PRO_5024939628" evidence="11">
    <location>
        <begin position="20"/>
        <end position="355"/>
    </location>
</feature>
<dbReference type="PRINTS" id="PR00184">
    <property type="entry name" value="NEISSPPORIN"/>
</dbReference>
<evidence type="ECO:0000259" key="12">
    <source>
        <dbReference type="Pfam" id="PF13609"/>
    </source>
</evidence>
<dbReference type="CDD" id="cd00342">
    <property type="entry name" value="gram_neg_porins"/>
    <property type="match status" value="1"/>
</dbReference>
<dbReference type="RefSeq" id="WP_150377092.1">
    <property type="nucleotide sequence ID" value="NZ_CP044067.1"/>
</dbReference>
<dbReference type="AlphaFoldDB" id="A0A5P2HFJ2"/>
<dbReference type="OrthoDB" id="8951346at2"/>
<evidence type="ECO:0000256" key="7">
    <source>
        <dbReference type="ARBA" id="ARBA00023065"/>
    </source>
</evidence>
<dbReference type="EMBL" id="CP044067">
    <property type="protein sequence ID" value="QET06374.1"/>
    <property type="molecule type" value="Genomic_DNA"/>
</dbReference>
<dbReference type="Pfam" id="PF13609">
    <property type="entry name" value="Porin_4"/>
    <property type="match status" value="1"/>
</dbReference>
<dbReference type="GO" id="GO:0015288">
    <property type="term" value="F:porin activity"/>
    <property type="evidence" value="ECO:0007669"/>
    <property type="project" value="UniProtKB-KW"/>
</dbReference>
<keyword evidence="10" id="KW-0998">Cell outer membrane</keyword>
<feature type="domain" description="Porin" evidence="12">
    <location>
        <begin position="7"/>
        <end position="321"/>
    </location>
</feature>
<evidence type="ECO:0000313" key="13">
    <source>
        <dbReference type="EMBL" id="QET06374.1"/>
    </source>
</evidence>
<evidence type="ECO:0000256" key="11">
    <source>
        <dbReference type="SAM" id="SignalP"/>
    </source>
</evidence>
<keyword evidence="8" id="KW-0626">Porin</keyword>
<dbReference type="InterPro" id="IPR033900">
    <property type="entry name" value="Gram_neg_porin_domain"/>
</dbReference>
<dbReference type="InterPro" id="IPR023614">
    <property type="entry name" value="Porin_dom_sf"/>
</dbReference>
<evidence type="ECO:0000256" key="2">
    <source>
        <dbReference type="ARBA" id="ARBA00011233"/>
    </source>
</evidence>
<evidence type="ECO:0000256" key="5">
    <source>
        <dbReference type="ARBA" id="ARBA00022692"/>
    </source>
</evidence>
<dbReference type="InterPro" id="IPR050298">
    <property type="entry name" value="Gram-neg_bact_OMP"/>
</dbReference>
<dbReference type="InterPro" id="IPR002299">
    <property type="entry name" value="Porin_Neis"/>
</dbReference>
<dbReference type="Gene3D" id="2.40.160.10">
    <property type="entry name" value="Porin"/>
    <property type="match status" value="1"/>
</dbReference>
<dbReference type="Proteomes" id="UP000322822">
    <property type="component" value="Chromosome 2"/>
</dbReference>
<evidence type="ECO:0000256" key="1">
    <source>
        <dbReference type="ARBA" id="ARBA00004571"/>
    </source>
</evidence>
<reference evidence="13 14" key="1">
    <citation type="submission" date="2019-09" db="EMBL/GenBank/DDBJ databases">
        <title>FDA dAtabase for Regulatory Grade micrObial Sequences (FDA-ARGOS): Supporting development and validation of Infectious Disease Dx tests.</title>
        <authorList>
            <person name="Sciortino C."/>
            <person name="Tallon L."/>
            <person name="Sadzewicz L."/>
            <person name="Vavikolanu K."/>
            <person name="Mehta A."/>
            <person name="Aluvathingal J."/>
            <person name="Nadendla S."/>
            <person name="Nandy P."/>
            <person name="Geyer C."/>
            <person name="Yan Y."/>
            <person name="Sichtig H."/>
        </authorList>
    </citation>
    <scope>NUCLEOTIDE SEQUENCE [LARGE SCALE GENOMIC DNA]</scope>
    <source>
        <strain evidence="13 14">FDAARGOS_664</strain>
    </source>
</reference>
<dbReference type="GO" id="GO:0046930">
    <property type="term" value="C:pore complex"/>
    <property type="evidence" value="ECO:0007669"/>
    <property type="project" value="UniProtKB-KW"/>
</dbReference>
<evidence type="ECO:0000313" key="14">
    <source>
        <dbReference type="Proteomes" id="UP000322822"/>
    </source>
</evidence>
<keyword evidence="7" id="KW-0406">Ion transport</keyword>
<keyword evidence="3" id="KW-0813">Transport</keyword>
<accession>A0A5P2HFJ2</accession>
<evidence type="ECO:0000256" key="3">
    <source>
        <dbReference type="ARBA" id="ARBA00022448"/>
    </source>
</evidence>
<evidence type="ECO:0000256" key="10">
    <source>
        <dbReference type="ARBA" id="ARBA00023237"/>
    </source>
</evidence>
<proteinExistence type="predicted"/>
<comment type="subcellular location">
    <subcellularLocation>
        <location evidence="1">Cell outer membrane</location>
        <topology evidence="1">Multi-pass membrane protein</topology>
    </subcellularLocation>
</comment>
<evidence type="ECO:0000256" key="9">
    <source>
        <dbReference type="ARBA" id="ARBA00023136"/>
    </source>
</evidence>
<evidence type="ECO:0000256" key="8">
    <source>
        <dbReference type="ARBA" id="ARBA00023114"/>
    </source>
</evidence>
<dbReference type="GO" id="GO:0009279">
    <property type="term" value="C:cell outer membrane"/>
    <property type="evidence" value="ECO:0007669"/>
    <property type="project" value="UniProtKB-SubCell"/>
</dbReference>
<comment type="subunit">
    <text evidence="2">Homotrimer.</text>
</comment>
<evidence type="ECO:0000256" key="6">
    <source>
        <dbReference type="ARBA" id="ARBA00022729"/>
    </source>
</evidence>